<dbReference type="PROSITE" id="PS00648">
    <property type="entry name" value="RIBONUCLEASE_P"/>
    <property type="match status" value="1"/>
</dbReference>
<dbReference type="GO" id="GO:0030677">
    <property type="term" value="C:ribonuclease P complex"/>
    <property type="evidence" value="ECO:0007669"/>
    <property type="project" value="TreeGrafter"/>
</dbReference>
<keyword evidence="6 7" id="KW-0694">RNA-binding</keyword>
<dbReference type="Gene3D" id="3.30.230.10">
    <property type="match status" value="1"/>
</dbReference>
<name>A0A7W2YJJ3_9GAMM</name>
<evidence type="ECO:0000313" key="9">
    <source>
        <dbReference type="EMBL" id="MBA6413661.1"/>
    </source>
</evidence>
<comment type="caution">
    <text evidence="9">The sequence shown here is derived from an EMBL/GenBank/DDBJ whole genome shotgun (WGS) entry which is preliminary data.</text>
</comment>
<dbReference type="InterPro" id="IPR000100">
    <property type="entry name" value="RNase_P"/>
</dbReference>
<accession>A0A7W2YJJ3</accession>
<dbReference type="PANTHER" id="PTHR33992:SF1">
    <property type="entry name" value="RIBONUCLEASE P PROTEIN COMPONENT"/>
    <property type="match status" value="1"/>
</dbReference>
<dbReference type="Pfam" id="PF00825">
    <property type="entry name" value="Ribonuclease_P"/>
    <property type="match status" value="1"/>
</dbReference>
<protein>
    <recommendedName>
        <fullName evidence="7 8">Ribonuclease P protein component</fullName>
        <shortName evidence="7">RNase P protein</shortName>
        <shortName evidence="7">RNaseP protein</shortName>
        <ecNumber evidence="7 8">3.1.26.5</ecNumber>
    </recommendedName>
    <alternativeName>
        <fullName evidence="7">Protein C5</fullName>
    </alternativeName>
</protein>
<dbReference type="SUPFAM" id="SSF54211">
    <property type="entry name" value="Ribosomal protein S5 domain 2-like"/>
    <property type="match status" value="1"/>
</dbReference>
<dbReference type="HAMAP" id="MF_00227">
    <property type="entry name" value="RNase_P"/>
    <property type="match status" value="1"/>
</dbReference>
<comment type="subunit">
    <text evidence="7">Consists of a catalytic RNA component (M1 or rnpB) and a protein subunit.</text>
</comment>
<evidence type="ECO:0000313" key="10">
    <source>
        <dbReference type="Proteomes" id="UP000539350"/>
    </source>
</evidence>
<dbReference type="EMBL" id="JACFXU010000014">
    <property type="protein sequence ID" value="MBA6413661.1"/>
    <property type="molecule type" value="Genomic_DNA"/>
</dbReference>
<evidence type="ECO:0000256" key="1">
    <source>
        <dbReference type="ARBA" id="ARBA00002663"/>
    </source>
</evidence>
<dbReference type="RefSeq" id="WP_182173282.1">
    <property type="nucleotide sequence ID" value="NZ_JACFXU010000014.1"/>
</dbReference>
<dbReference type="EC" id="3.1.26.5" evidence="7 8"/>
<comment type="function">
    <text evidence="1 7">RNaseP catalyzes the removal of the 5'-leader sequence from pre-tRNA to produce the mature 5'-terminus. It can also cleave other RNA substrates such as 4.5S RNA. The protein component plays an auxiliary but essential role in vivo by binding to the 5'-leader sequence and broadening the substrate specificity of the ribozyme.</text>
</comment>
<comment type="catalytic activity">
    <reaction evidence="7">
        <text>Endonucleolytic cleavage of RNA, removing 5'-extranucleotides from tRNA precursor.</text>
        <dbReference type="EC" id="3.1.26.5"/>
    </reaction>
</comment>
<dbReference type="GO" id="GO:0000049">
    <property type="term" value="F:tRNA binding"/>
    <property type="evidence" value="ECO:0007669"/>
    <property type="project" value="UniProtKB-UniRule"/>
</dbReference>
<reference evidence="9 10" key="1">
    <citation type="submission" date="2020-07" db="EMBL/GenBank/DDBJ databases">
        <title>Halieaceae bacterium, F7430, whole genome shotgun sequencing project.</title>
        <authorList>
            <person name="Jiang S."/>
            <person name="Liu Z.W."/>
            <person name="Du Z.J."/>
        </authorList>
    </citation>
    <scope>NUCLEOTIDE SEQUENCE [LARGE SCALE GENOMIC DNA]</scope>
    <source>
        <strain evidence="9 10">F7430</strain>
    </source>
</reference>
<organism evidence="9 10">
    <name type="scientific">Sediminihaliea albiluteola</name>
    <dbReference type="NCBI Taxonomy" id="2758564"/>
    <lineage>
        <taxon>Bacteria</taxon>
        <taxon>Pseudomonadati</taxon>
        <taxon>Pseudomonadota</taxon>
        <taxon>Gammaproteobacteria</taxon>
        <taxon>Cellvibrionales</taxon>
        <taxon>Halieaceae</taxon>
        <taxon>Sediminihaliea</taxon>
    </lineage>
</organism>
<sequence length="135" mass="15409">MVDVEQAPPDYRFSKASRLLTAVDYSRVFDGSEARASHKHVLLLAKPTNEPRHRLGLVVAKKNVRLAVQRNRVKRLAREMFRHADPSTPAMDVVLLARRGIDQLDNAQLSSILREQWRKLAKRVSNQANRSSQES</sequence>
<comment type="similarity">
    <text evidence="7">Belongs to the RnpA family.</text>
</comment>
<keyword evidence="3 7" id="KW-0540">Nuclease</keyword>
<dbReference type="InterPro" id="IPR014721">
    <property type="entry name" value="Ribsml_uS5_D2-typ_fold_subgr"/>
</dbReference>
<evidence type="ECO:0000256" key="6">
    <source>
        <dbReference type="ARBA" id="ARBA00022884"/>
    </source>
</evidence>
<evidence type="ECO:0000256" key="3">
    <source>
        <dbReference type="ARBA" id="ARBA00022722"/>
    </source>
</evidence>
<keyword evidence="4 7" id="KW-0255">Endonuclease</keyword>
<dbReference type="InterPro" id="IPR020568">
    <property type="entry name" value="Ribosomal_Su5_D2-typ_SF"/>
</dbReference>
<dbReference type="NCBIfam" id="TIGR00188">
    <property type="entry name" value="rnpA"/>
    <property type="match status" value="1"/>
</dbReference>
<evidence type="ECO:0000256" key="8">
    <source>
        <dbReference type="NCBIfam" id="TIGR00188"/>
    </source>
</evidence>
<gene>
    <name evidence="7 9" type="primary">rnpA</name>
    <name evidence="9" type="ORF">H2508_11115</name>
</gene>
<dbReference type="PANTHER" id="PTHR33992">
    <property type="entry name" value="RIBONUCLEASE P PROTEIN COMPONENT"/>
    <property type="match status" value="1"/>
</dbReference>
<evidence type="ECO:0000256" key="5">
    <source>
        <dbReference type="ARBA" id="ARBA00022801"/>
    </source>
</evidence>
<evidence type="ECO:0000256" key="4">
    <source>
        <dbReference type="ARBA" id="ARBA00022759"/>
    </source>
</evidence>
<keyword evidence="2 7" id="KW-0819">tRNA processing</keyword>
<evidence type="ECO:0000256" key="2">
    <source>
        <dbReference type="ARBA" id="ARBA00022694"/>
    </source>
</evidence>
<dbReference type="GO" id="GO:0042781">
    <property type="term" value="F:3'-tRNA processing endoribonuclease activity"/>
    <property type="evidence" value="ECO:0007669"/>
    <property type="project" value="TreeGrafter"/>
</dbReference>
<keyword evidence="5 7" id="KW-0378">Hydrolase</keyword>
<dbReference type="GO" id="GO:0004526">
    <property type="term" value="F:ribonuclease P activity"/>
    <property type="evidence" value="ECO:0007669"/>
    <property type="project" value="UniProtKB-UniRule"/>
</dbReference>
<dbReference type="GO" id="GO:0001682">
    <property type="term" value="P:tRNA 5'-leader removal"/>
    <property type="evidence" value="ECO:0007669"/>
    <property type="project" value="UniProtKB-UniRule"/>
</dbReference>
<keyword evidence="10" id="KW-1185">Reference proteome</keyword>
<proteinExistence type="inferred from homology"/>
<dbReference type="InterPro" id="IPR020539">
    <property type="entry name" value="RNase_P_CS"/>
</dbReference>
<dbReference type="AlphaFoldDB" id="A0A7W2YJJ3"/>
<evidence type="ECO:0000256" key="7">
    <source>
        <dbReference type="HAMAP-Rule" id="MF_00227"/>
    </source>
</evidence>
<dbReference type="Proteomes" id="UP000539350">
    <property type="component" value="Unassembled WGS sequence"/>
</dbReference>